<dbReference type="EMBL" id="ACDY02000001">
    <property type="protein sequence ID" value="EEZ72818.1"/>
    <property type="molecule type" value="Genomic_DNA"/>
</dbReference>
<evidence type="ECO:0000313" key="1">
    <source>
        <dbReference type="EMBL" id="EEZ72818.1"/>
    </source>
</evidence>
<organism evidence="1 2">
    <name type="scientific">Neisseria cinerea ATCC 14685</name>
    <dbReference type="NCBI Taxonomy" id="546262"/>
    <lineage>
        <taxon>Bacteria</taxon>
        <taxon>Pseudomonadati</taxon>
        <taxon>Pseudomonadota</taxon>
        <taxon>Betaproteobacteria</taxon>
        <taxon>Neisseriales</taxon>
        <taxon>Neisseriaceae</taxon>
        <taxon>Neisseria</taxon>
    </lineage>
</organism>
<sequence length="42" mass="4746">MICAPDNCITTSFIWFQTNRDKLLYHSTCNAIPPSSDLGYAH</sequence>
<gene>
    <name evidence="1" type="ORF">NEICINOT_03252</name>
</gene>
<accession>D0W0T6</accession>
<protein>
    <submittedName>
        <fullName evidence="1">Uncharacterized protein</fullName>
    </submittedName>
</protein>
<dbReference type="STRING" id="546262.NEICINOT_03252"/>
<dbReference type="Proteomes" id="UP000003294">
    <property type="component" value="Unassembled WGS sequence"/>
</dbReference>
<dbReference type="AlphaFoldDB" id="D0W0T6"/>
<reference evidence="1 2" key="1">
    <citation type="submission" date="2009-10" db="EMBL/GenBank/DDBJ databases">
        <authorList>
            <person name="Weinstock G."/>
            <person name="Sodergren E."/>
            <person name="Clifton S."/>
            <person name="Fulton L."/>
            <person name="Fulton B."/>
            <person name="Courtney L."/>
            <person name="Fronick C."/>
            <person name="Harrison M."/>
            <person name="Strong C."/>
            <person name="Farmer C."/>
            <person name="Delahaunty K."/>
            <person name="Markovic C."/>
            <person name="Hall O."/>
            <person name="Minx P."/>
            <person name="Tomlinson C."/>
            <person name="Mitreva M."/>
            <person name="Nelson J."/>
            <person name="Hou S."/>
            <person name="Wollam A."/>
            <person name="Pepin K.H."/>
            <person name="Johnson M."/>
            <person name="Bhonagiri V."/>
            <person name="Nash W.E."/>
            <person name="Warren W."/>
            <person name="Chinwalla A."/>
            <person name="Mardis E.R."/>
            <person name="Wilson R.K."/>
        </authorList>
    </citation>
    <scope>NUCLEOTIDE SEQUENCE [LARGE SCALE GENOMIC DNA]</scope>
    <source>
        <strain evidence="1 2">ATCC 14685</strain>
    </source>
</reference>
<evidence type="ECO:0000313" key="2">
    <source>
        <dbReference type="Proteomes" id="UP000003294"/>
    </source>
</evidence>
<proteinExistence type="predicted"/>
<name>D0W0T6_NEICI</name>
<comment type="caution">
    <text evidence="1">The sequence shown here is derived from an EMBL/GenBank/DDBJ whole genome shotgun (WGS) entry which is preliminary data.</text>
</comment>